<name>A0ABY4FLK8_9MICO</name>
<protein>
    <submittedName>
        <fullName evidence="1">Uncharacterized protein</fullName>
    </submittedName>
</protein>
<dbReference type="RefSeq" id="WP_244692246.1">
    <property type="nucleotide sequence ID" value="NZ_CP095044.1"/>
</dbReference>
<evidence type="ECO:0000313" key="2">
    <source>
        <dbReference type="Proteomes" id="UP000831786"/>
    </source>
</evidence>
<evidence type="ECO:0000313" key="1">
    <source>
        <dbReference type="EMBL" id="UOQ57149.1"/>
    </source>
</evidence>
<dbReference type="Proteomes" id="UP000831786">
    <property type="component" value="Chromosome"/>
</dbReference>
<accession>A0ABY4FLK8</accession>
<reference evidence="1 2" key="1">
    <citation type="submission" date="2022-04" db="EMBL/GenBank/DDBJ databases">
        <title>Leucobacter sp. isolated from rhizosphere of garlic.</title>
        <authorList>
            <person name="Won M."/>
            <person name="Lee C.-M."/>
            <person name="Woen H.-Y."/>
            <person name="Kwon S.-W."/>
        </authorList>
    </citation>
    <scope>NUCLEOTIDE SEQUENCE [LARGE SCALE GENOMIC DNA]</scope>
    <source>
        <strain evidence="1 2">H21R-40</strain>
    </source>
</reference>
<keyword evidence="2" id="KW-1185">Reference proteome</keyword>
<organism evidence="1 2">
    <name type="scientific">Leucobacter allii</name>
    <dbReference type="NCBI Taxonomy" id="2932247"/>
    <lineage>
        <taxon>Bacteria</taxon>
        <taxon>Bacillati</taxon>
        <taxon>Actinomycetota</taxon>
        <taxon>Actinomycetes</taxon>
        <taxon>Micrococcales</taxon>
        <taxon>Microbacteriaceae</taxon>
        <taxon>Leucobacter</taxon>
    </lineage>
</organism>
<proteinExistence type="predicted"/>
<dbReference type="EMBL" id="CP095045">
    <property type="protein sequence ID" value="UOQ57149.1"/>
    <property type="molecule type" value="Genomic_DNA"/>
</dbReference>
<sequence>MTAQARWNMPSIAAAIELAEELLAKGLTVAVATVNAAPFAMLVNRFGDRFLSIELDRHGRPRGHAGEPVPDDAPDVDALLVVGARGGRHGALGAA</sequence>
<gene>
    <name evidence="1" type="ORF">MUN78_16075</name>
</gene>